<dbReference type="PANTHER" id="PTHR10497">
    <property type="entry name" value="60S RIBOSOMAL PROTEIN L27"/>
    <property type="match status" value="1"/>
</dbReference>
<comment type="caution">
    <text evidence="3">The sequence shown here is derived from an EMBL/GenBank/DDBJ whole genome shotgun (WGS) entry which is preliminary data.</text>
</comment>
<dbReference type="InterPro" id="IPR001141">
    <property type="entry name" value="Ribosomal_eL27"/>
</dbReference>
<dbReference type="GO" id="GO:0006412">
    <property type="term" value="P:translation"/>
    <property type="evidence" value="ECO:0007669"/>
    <property type="project" value="InterPro"/>
</dbReference>
<dbReference type="GO" id="GO:0003735">
    <property type="term" value="F:structural constituent of ribosome"/>
    <property type="evidence" value="ECO:0007669"/>
    <property type="project" value="InterPro"/>
</dbReference>
<dbReference type="InterPro" id="IPR038655">
    <property type="entry name" value="Ribosomal_eL27_sf"/>
</dbReference>
<dbReference type="InterPro" id="IPR008991">
    <property type="entry name" value="Translation_prot_SH3-like_sf"/>
</dbReference>
<dbReference type="SUPFAM" id="SSF50104">
    <property type="entry name" value="Translation proteins SH3-like domain"/>
    <property type="match status" value="1"/>
</dbReference>
<dbReference type="AlphaFoldDB" id="A0A8S4QRT7"/>
<dbReference type="Proteomes" id="UP000838756">
    <property type="component" value="Unassembled WGS sequence"/>
</dbReference>
<keyword evidence="4" id="KW-1185">Reference proteome</keyword>
<gene>
    <name evidence="3" type="primary">jg21135</name>
    <name evidence="3" type="ORF">PAEG_LOCUS3785</name>
</gene>
<evidence type="ECO:0000256" key="2">
    <source>
        <dbReference type="RuleBase" id="RU000575"/>
    </source>
</evidence>
<keyword evidence="2" id="KW-0687">Ribonucleoprotein</keyword>
<keyword evidence="2" id="KW-0689">Ribosomal protein</keyword>
<dbReference type="Gene3D" id="2.30.30.770">
    <property type="match status" value="1"/>
</dbReference>
<protein>
    <recommendedName>
        <fullName evidence="2">60S ribosomal protein L27</fullName>
    </recommendedName>
</protein>
<evidence type="ECO:0000313" key="4">
    <source>
        <dbReference type="Proteomes" id="UP000838756"/>
    </source>
</evidence>
<accession>A0A8S4QRT7</accession>
<evidence type="ECO:0000256" key="1">
    <source>
        <dbReference type="ARBA" id="ARBA00009124"/>
    </source>
</evidence>
<comment type="similarity">
    <text evidence="1 2">Belongs to the eukaryotic ribosomal protein eL27 family.</text>
</comment>
<dbReference type="Pfam" id="PF01777">
    <property type="entry name" value="Ribosomal_L27e"/>
    <property type="match status" value="1"/>
</dbReference>
<dbReference type="GO" id="GO:0005840">
    <property type="term" value="C:ribosome"/>
    <property type="evidence" value="ECO:0007669"/>
    <property type="project" value="UniProtKB-KW"/>
</dbReference>
<dbReference type="InterPro" id="IPR018262">
    <property type="entry name" value="Ribosomal_eL27_CS"/>
</dbReference>
<dbReference type="PROSITE" id="PS01107">
    <property type="entry name" value="RIBOSOMAL_L27E"/>
    <property type="match status" value="1"/>
</dbReference>
<proteinExistence type="inferred from homology"/>
<reference evidence="3" key="1">
    <citation type="submission" date="2022-03" db="EMBL/GenBank/DDBJ databases">
        <authorList>
            <person name="Lindestad O."/>
        </authorList>
    </citation>
    <scope>NUCLEOTIDE SEQUENCE</scope>
</reference>
<dbReference type="GO" id="GO:1990904">
    <property type="term" value="C:ribonucleoprotein complex"/>
    <property type="evidence" value="ECO:0007669"/>
    <property type="project" value="UniProtKB-KW"/>
</dbReference>
<dbReference type="OrthoDB" id="2365484at2759"/>
<name>A0A8S4QRT7_9NEOP</name>
<sequence length="105" mass="12843">MELNPECCDPCLCLLLHKRQSQLRLNYFHISFKLKSLHIFIPVYVVNYNHLMPTRYSVDFSFEKFSAKDLKDPAKSKKLRFNTRVRFEERYKSGKNKWFFQKLRF</sequence>
<dbReference type="EMBL" id="CAKXAJ010012422">
    <property type="protein sequence ID" value="CAH2215699.1"/>
    <property type="molecule type" value="Genomic_DNA"/>
</dbReference>
<organism evidence="3 4">
    <name type="scientific">Pararge aegeria aegeria</name>
    <dbReference type="NCBI Taxonomy" id="348720"/>
    <lineage>
        <taxon>Eukaryota</taxon>
        <taxon>Metazoa</taxon>
        <taxon>Ecdysozoa</taxon>
        <taxon>Arthropoda</taxon>
        <taxon>Hexapoda</taxon>
        <taxon>Insecta</taxon>
        <taxon>Pterygota</taxon>
        <taxon>Neoptera</taxon>
        <taxon>Endopterygota</taxon>
        <taxon>Lepidoptera</taxon>
        <taxon>Glossata</taxon>
        <taxon>Ditrysia</taxon>
        <taxon>Papilionoidea</taxon>
        <taxon>Nymphalidae</taxon>
        <taxon>Satyrinae</taxon>
        <taxon>Satyrini</taxon>
        <taxon>Parargina</taxon>
        <taxon>Pararge</taxon>
    </lineage>
</organism>
<evidence type="ECO:0000313" key="3">
    <source>
        <dbReference type="EMBL" id="CAH2215699.1"/>
    </source>
</evidence>